<sequence length="101" mass="11600">MSADNLAAWRRELDRLWADIAAAKDALAAGEIPETDRWMEPKLGSLPAELRLEAEQIRVELDNINVLIQAQMEQNLADRDRLRMTVKRPRESKPVYLDTES</sequence>
<reference evidence="1 2" key="1">
    <citation type="submission" date="2018-06" db="EMBL/GenBank/DDBJ databases">
        <authorList>
            <consortium name="Pathogen Informatics"/>
            <person name="Doyle S."/>
        </authorList>
    </citation>
    <scope>NUCLEOTIDE SEQUENCE [LARGE SCALE GENOMIC DNA]</scope>
    <source>
        <strain evidence="1 2">NCTC11819</strain>
    </source>
</reference>
<accession>A0A2J9KMY1</accession>
<evidence type="ECO:0000313" key="1">
    <source>
        <dbReference type="EMBL" id="STO16463.1"/>
    </source>
</evidence>
<evidence type="ECO:0008006" key="3">
    <source>
        <dbReference type="Google" id="ProtNLM"/>
    </source>
</evidence>
<protein>
    <recommendedName>
        <fullName evidence="3">Flagellar protein FliT</fullName>
    </recommendedName>
</protein>
<dbReference type="EMBL" id="UGGQ01000006">
    <property type="protein sequence ID" value="STO16463.1"/>
    <property type="molecule type" value="Genomic_DNA"/>
</dbReference>
<organism evidence="1 2">
    <name type="scientific">Mobiluncus mulieris</name>
    <dbReference type="NCBI Taxonomy" id="2052"/>
    <lineage>
        <taxon>Bacteria</taxon>
        <taxon>Bacillati</taxon>
        <taxon>Actinomycetota</taxon>
        <taxon>Actinomycetes</taxon>
        <taxon>Actinomycetales</taxon>
        <taxon>Actinomycetaceae</taxon>
        <taxon>Mobiluncus</taxon>
    </lineage>
</organism>
<proteinExistence type="predicted"/>
<dbReference type="GeneID" id="61168895"/>
<dbReference type="RefSeq" id="WP_004572182.1">
    <property type="nucleotide sequence ID" value="NZ_JACHMA010000001.1"/>
</dbReference>
<dbReference type="Proteomes" id="UP000255284">
    <property type="component" value="Unassembled WGS sequence"/>
</dbReference>
<evidence type="ECO:0000313" key="2">
    <source>
        <dbReference type="Proteomes" id="UP000255284"/>
    </source>
</evidence>
<comment type="caution">
    <text evidence="1">The sequence shown here is derived from an EMBL/GenBank/DDBJ whole genome shotgun (WGS) entry which is preliminary data.</text>
</comment>
<dbReference type="AlphaFoldDB" id="A0A2J9KMY1"/>
<name>A0A2J9KMY1_9ACTO</name>
<gene>
    <name evidence="1" type="ORF">NCTC11819_01030</name>
</gene>